<accession>A0A0L0FFV8</accession>
<keyword evidence="2" id="KW-1185">Reference proteome</keyword>
<protein>
    <submittedName>
        <fullName evidence="1">Uncharacterized protein</fullName>
    </submittedName>
</protein>
<sequence>MQGVAAGEPIPGSSSDMFIPNGVPIQASAMRLESVKSTCKGNQFLVSRFVSKLESSAPVAITSLHKMRVGIYDERPGRRMPLVDTELRKSYDQATNACGYEERMK</sequence>
<dbReference type="AlphaFoldDB" id="A0A0L0FFV8"/>
<evidence type="ECO:0000313" key="2">
    <source>
        <dbReference type="Proteomes" id="UP000054560"/>
    </source>
</evidence>
<name>A0A0L0FFV8_9EUKA</name>
<gene>
    <name evidence="1" type="ORF">SARC_11853</name>
</gene>
<reference evidence="1 2" key="1">
    <citation type="submission" date="2011-02" db="EMBL/GenBank/DDBJ databases">
        <title>The Genome Sequence of Sphaeroforma arctica JP610.</title>
        <authorList>
            <consortium name="The Broad Institute Genome Sequencing Platform"/>
            <person name="Russ C."/>
            <person name="Cuomo C."/>
            <person name="Young S.K."/>
            <person name="Zeng Q."/>
            <person name="Gargeya S."/>
            <person name="Alvarado L."/>
            <person name="Berlin A."/>
            <person name="Chapman S.B."/>
            <person name="Chen Z."/>
            <person name="Freedman E."/>
            <person name="Gellesch M."/>
            <person name="Goldberg J."/>
            <person name="Griggs A."/>
            <person name="Gujja S."/>
            <person name="Heilman E."/>
            <person name="Heiman D."/>
            <person name="Howarth C."/>
            <person name="Mehta T."/>
            <person name="Neiman D."/>
            <person name="Pearson M."/>
            <person name="Roberts A."/>
            <person name="Saif S."/>
            <person name="Shea T."/>
            <person name="Shenoy N."/>
            <person name="Sisk P."/>
            <person name="Stolte C."/>
            <person name="Sykes S."/>
            <person name="White J."/>
            <person name="Yandava C."/>
            <person name="Burger G."/>
            <person name="Gray M.W."/>
            <person name="Holland P.W.H."/>
            <person name="King N."/>
            <person name="Lang F.B.F."/>
            <person name="Roger A.J."/>
            <person name="Ruiz-Trillo I."/>
            <person name="Haas B."/>
            <person name="Nusbaum C."/>
            <person name="Birren B."/>
        </authorList>
    </citation>
    <scope>NUCLEOTIDE SEQUENCE [LARGE SCALE GENOMIC DNA]</scope>
    <source>
        <strain evidence="1 2">JP610</strain>
    </source>
</reference>
<dbReference type="EMBL" id="KQ243514">
    <property type="protein sequence ID" value="KNC75625.1"/>
    <property type="molecule type" value="Genomic_DNA"/>
</dbReference>
<proteinExistence type="predicted"/>
<organism evidence="1 2">
    <name type="scientific">Sphaeroforma arctica JP610</name>
    <dbReference type="NCBI Taxonomy" id="667725"/>
    <lineage>
        <taxon>Eukaryota</taxon>
        <taxon>Ichthyosporea</taxon>
        <taxon>Ichthyophonida</taxon>
        <taxon>Sphaeroforma</taxon>
    </lineage>
</organism>
<dbReference type="RefSeq" id="XP_014149527.1">
    <property type="nucleotide sequence ID" value="XM_014294052.1"/>
</dbReference>
<evidence type="ECO:0000313" key="1">
    <source>
        <dbReference type="EMBL" id="KNC75625.1"/>
    </source>
</evidence>
<dbReference type="Proteomes" id="UP000054560">
    <property type="component" value="Unassembled WGS sequence"/>
</dbReference>
<dbReference type="GeneID" id="25912357"/>